<dbReference type="GO" id="GO:0005886">
    <property type="term" value="C:plasma membrane"/>
    <property type="evidence" value="ECO:0007669"/>
    <property type="project" value="UniProtKB-SubCell"/>
</dbReference>
<dbReference type="SMART" id="SM01381">
    <property type="entry name" value="7TM_GPCR_Srsx"/>
    <property type="match status" value="1"/>
</dbReference>
<evidence type="ECO:0000313" key="13">
    <source>
        <dbReference type="EMBL" id="GFR77872.1"/>
    </source>
</evidence>
<dbReference type="Proteomes" id="UP000762676">
    <property type="component" value="Unassembled WGS sequence"/>
</dbReference>
<dbReference type="InterPro" id="IPR017452">
    <property type="entry name" value="GPCR_Rhodpsn_7TM"/>
</dbReference>
<feature type="transmembrane region" description="Helical" evidence="11">
    <location>
        <begin position="123"/>
        <end position="144"/>
    </location>
</feature>
<keyword evidence="8 9" id="KW-0807">Transducer</keyword>
<evidence type="ECO:0000256" key="7">
    <source>
        <dbReference type="ARBA" id="ARBA00023170"/>
    </source>
</evidence>
<reference evidence="13 14" key="1">
    <citation type="journal article" date="2021" name="Elife">
        <title>Chloroplast acquisition without the gene transfer in kleptoplastic sea slugs, Plakobranchus ocellatus.</title>
        <authorList>
            <person name="Maeda T."/>
            <person name="Takahashi S."/>
            <person name="Yoshida T."/>
            <person name="Shimamura S."/>
            <person name="Takaki Y."/>
            <person name="Nagai Y."/>
            <person name="Toyoda A."/>
            <person name="Suzuki Y."/>
            <person name="Arimoto A."/>
            <person name="Ishii H."/>
            <person name="Satoh N."/>
            <person name="Nishiyama T."/>
            <person name="Hasebe M."/>
            <person name="Maruyama T."/>
            <person name="Minagawa J."/>
            <person name="Obokata J."/>
            <person name="Shigenobu S."/>
        </authorList>
    </citation>
    <scope>NUCLEOTIDE SEQUENCE [LARGE SCALE GENOMIC DNA]</scope>
</reference>
<organism evidence="13 14">
    <name type="scientific">Elysia marginata</name>
    <dbReference type="NCBI Taxonomy" id="1093978"/>
    <lineage>
        <taxon>Eukaryota</taxon>
        <taxon>Metazoa</taxon>
        <taxon>Spiralia</taxon>
        <taxon>Lophotrochozoa</taxon>
        <taxon>Mollusca</taxon>
        <taxon>Gastropoda</taxon>
        <taxon>Heterobranchia</taxon>
        <taxon>Euthyneura</taxon>
        <taxon>Panpulmonata</taxon>
        <taxon>Sacoglossa</taxon>
        <taxon>Placobranchoidea</taxon>
        <taxon>Plakobranchidae</taxon>
        <taxon>Elysia</taxon>
    </lineage>
</organism>
<evidence type="ECO:0000256" key="4">
    <source>
        <dbReference type="ARBA" id="ARBA00022989"/>
    </source>
</evidence>
<keyword evidence="5 9" id="KW-0297">G-protein coupled receptor</keyword>
<dbReference type="GO" id="GO:0004989">
    <property type="term" value="F:octopamine receptor activity"/>
    <property type="evidence" value="ECO:0007669"/>
    <property type="project" value="InterPro"/>
</dbReference>
<keyword evidence="6 11" id="KW-0472">Membrane</keyword>
<dbReference type="Pfam" id="PF00001">
    <property type="entry name" value="7tm_1"/>
    <property type="match status" value="1"/>
</dbReference>
<feature type="region of interest" description="Disordered" evidence="10">
    <location>
        <begin position="60"/>
        <end position="81"/>
    </location>
</feature>
<keyword evidence="2" id="KW-1003">Cell membrane</keyword>
<dbReference type="SUPFAM" id="SSF81321">
    <property type="entry name" value="Family A G protein-coupled receptor-like"/>
    <property type="match status" value="1"/>
</dbReference>
<accession>A0AAV4FWN8</accession>
<feature type="transmembrane region" description="Helical" evidence="11">
    <location>
        <begin position="468"/>
        <end position="486"/>
    </location>
</feature>
<evidence type="ECO:0000256" key="11">
    <source>
        <dbReference type="SAM" id="Phobius"/>
    </source>
</evidence>
<keyword evidence="7 9" id="KW-0675">Receptor</keyword>
<feature type="compositionally biased region" description="Polar residues" evidence="10">
    <location>
        <begin position="311"/>
        <end position="322"/>
    </location>
</feature>
<evidence type="ECO:0000256" key="6">
    <source>
        <dbReference type="ARBA" id="ARBA00023136"/>
    </source>
</evidence>
<dbReference type="InterPro" id="IPR002002">
    <property type="entry name" value="Octopmn_rcpt"/>
</dbReference>
<name>A0AAV4FWN8_9GAST</name>
<feature type="transmembrane region" description="Helical" evidence="11">
    <location>
        <begin position="90"/>
        <end position="111"/>
    </location>
</feature>
<evidence type="ECO:0000313" key="14">
    <source>
        <dbReference type="Proteomes" id="UP000762676"/>
    </source>
</evidence>
<evidence type="ECO:0000256" key="3">
    <source>
        <dbReference type="ARBA" id="ARBA00022692"/>
    </source>
</evidence>
<dbReference type="PROSITE" id="PS00237">
    <property type="entry name" value="G_PROTEIN_RECEP_F1_1"/>
    <property type="match status" value="1"/>
</dbReference>
<keyword evidence="3 9" id="KW-0812">Transmembrane</keyword>
<evidence type="ECO:0000259" key="12">
    <source>
        <dbReference type="PROSITE" id="PS50262"/>
    </source>
</evidence>
<dbReference type="CDD" id="cd14967">
    <property type="entry name" value="7tmA_amine_R-like"/>
    <property type="match status" value="1"/>
</dbReference>
<feature type="region of interest" description="Disordered" evidence="10">
    <location>
        <begin position="302"/>
        <end position="329"/>
    </location>
</feature>
<feature type="transmembrane region" description="Helical" evidence="11">
    <location>
        <begin position="150"/>
        <end position="181"/>
    </location>
</feature>
<comment type="caution">
    <text evidence="13">The sequence shown here is derived from an EMBL/GenBank/DDBJ whole genome shotgun (WGS) entry which is preliminary data.</text>
</comment>
<gene>
    <name evidence="13" type="ORF">ElyMa_000519500</name>
</gene>
<feature type="compositionally biased region" description="Polar residues" evidence="10">
    <location>
        <begin position="366"/>
        <end position="376"/>
    </location>
</feature>
<evidence type="ECO:0000256" key="9">
    <source>
        <dbReference type="RuleBase" id="RU000688"/>
    </source>
</evidence>
<keyword evidence="4 11" id="KW-1133">Transmembrane helix</keyword>
<feature type="domain" description="G-protein coupled receptors family 1 profile" evidence="12">
    <location>
        <begin position="102"/>
        <end position="483"/>
    </location>
</feature>
<dbReference type="PRINTS" id="PR00664">
    <property type="entry name" value="OCTOPAMINER"/>
</dbReference>
<evidence type="ECO:0000256" key="8">
    <source>
        <dbReference type="ARBA" id="ARBA00023224"/>
    </source>
</evidence>
<comment type="similarity">
    <text evidence="9">Belongs to the G-protein coupled receptor 1 family.</text>
</comment>
<feature type="transmembrane region" description="Helical" evidence="11">
    <location>
        <begin position="428"/>
        <end position="448"/>
    </location>
</feature>
<feature type="transmembrane region" description="Helical" evidence="11">
    <location>
        <begin position="202"/>
        <end position="222"/>
    </location>
</feature>
<dbReference type="PANTHER" id="PTHR24248:SF185">
    <property type="entry name" value="DOPAMINE RECEPTOR 2"/>
    <property type="match status" value="1"/>
</dbReference>
<evidence type="ECO:0000256" key="1">
    <source>
        <dbReference type="ARBA" id="ARBA00004651"/>
    </source>
</evidence>
<sequence>MNSANMLSMGFEDTTTLFGLFMDAIDNNDVDIDIFNSSSNNNNDPETAFPMVTLASMVTRPDTREDNSTESPGPTRPPTKEDASTVLKGIILYIIVLITLVGNLFVLLAVYMEKSLQTAFNFFIVNLAITDTCVAATAMSFYATDMMLGYWPFGPVVCAVWIFCDYGMTFASVFTLVAISADRFWSVYWSIQYRSINKRKKSFTMIAVVWVLMLMLWVPALVVDRLNNGANDEDWFCMWDPAENQEFVVVIAIVGHHGPCVLMLAFFFLVYFFLRRRAKLRPMNQPPQVAHGSIMKKEISMTEASADNEDQCPSTVMESTQALDADKSKVSVSTSELANGAENKNLKQPLSASKLLQRNSSYLNVPGNLSSLQDEPSASGRGVPGNPTNASVQDKDCGKSPCRRKNTKTVRMSEATKAEKRNKREMKVFVTLTYIIVGYLICWVPFHVVFDLQAGDPALVPKAVYDVTFWMTYINSTINPFLYNFSSPEFREAFKKIFICSTRWRSRAARGTSTANNQITPSA</sequence>
<evidence type="ECO:0000256" key="10">
    <source>
        <dbReference type="SAM" id="MobiDB-lite"/>
    </source>
</evidence>
<dbReference type="EMBL" id="BMAT01001001">
    <property type="protein sequence ID" value="GFR77872.1"/>
    <property type="molecule type" value="Genomic_DNA"/>
</dbReference>
<feature type="transmembrane region" description="Helical" evidence="11">
    <location>
        <begin position="247"/>
        <end position="274"/>
    </location>
</feature>
<evidence type="ECO:0000256" key="5">
    <source>
        <dbReference type="ARBA" id="ARBA00023040"/>
    </source>
</evidence>
<keyword evidence="14" id="KW-1185">Reference proteome</keyword>
<dbReference type="PRINTS" id="PR00237">
    <property type="entry name" value="GPCRRHODOPSN"/>
</dbReference>
<protein>
    <submittedName>
        <fullName evidence="13">Muscarinic acetylcholine receptor</fullName>
    </submittedName>
</protein>
<comment type="subcellular location">
    <subcellularLocation>
        <location evidence="1">Cell membrane</location>
        <topology evidence="1">Multi-pass membrane protein</topology>
    </subcellularLocation>
</comment>
<dbReference type="AlphaFoldDB" id="A0AAV4FWN8"/>
<dbReference type="PROSITE" id="PS50262">
    <property type="entry name" value="G_PROTEIN_RECEP_F1_2"/>
    <property type="match status" value="1"/>
</dbReference>
<dbReference type="PANTHER" id="PTHR24248">
    <property type="entry name" value="ADRENERGIC RECEPTOR-RELATED G-PROTEIN COUPLED RECEPTOR"/>
    <property type="match status" value="1"/>
</dbReference>
<dbReference type="Gene3D" id="1.20.1070.10">
    <property type="entry name" value="Rhodopsin 7-helix transmembrane proteins"/>
    <property type="match status" value="2"/>
</dbReference>
<dbReference type="InterPro" id="IPR000276">
    <property type="entry name" value="GPCR_Rhodpsn"/>
</dbReference>
<dbReference type="GO" id="GO:0071880">
    <property type="term" value="P:adenylate cyclase-activating adrenergic receptor signaling pathway"/>
    <property type="evidence" value="ECO:0007669"/>
    <property type="project" value="TreeGrafter"/>
</dbReference>
<evidence type="ECO:0000256" key="2">
    <source>
        <dbReference type="ARBA" id="ARBA00022475"/>
    </source>
</evidence>
<feature type="region of interest" description="Disordered" evidence="10">
    <location>
        <begin position="366"/>
        <end position="418"/>
    </location>
</feature>
<proteinExistence type="inferred from homology"/>
<dbReference type="GO" id="GO:0043410">
    <property type="term" value="P:positive regulation of MAPK cascade"/>
    <property type="evidence" value="ECO:0007669"/>
    <property type="project" value="TreeGrafter"/>
</dbReference>